<dbReference type="AlphaFoldDB" id="A0A084WGP6"/>
<dbReference type="Proteomes" id="UP000030765">
    <property type="component" value="Unassembled WGS sequence"/>
</dbReference>
<gene>
    <name evidence="1" type="ORF">ZHAS_00017490</name>
</gene>
<dbReference type="EMBL" id="ATLV01023650">
    <property type="status" value="NOT_ANNOTATED_CDS"/>
    <property type="molecule type" value="Genomic_DNA"/>
</dbReference>
<sequence length="164" mass="18476">MVFRFYRSPFCSFRLVIILVRYSSQARVRAAIKHTAAGGTCQLTCVRSIPSVDGNDGEIKDIELMLRLSVSNASGEKRGRLHTDFKATFQDLQGAGGDIYGLAKHILVLPRFLVDRWHAVDRLGQQQTQPEPDHMAGKRWSHELCSNLLAFSFAFRNGAIERLK</sequence>
<accession>A0A084WGP6</accession>
<dbReference type="EMBL" id="KE525345">
    <property type="protein sequence ID" value="KFB49390.1"/>
    <property type="molecule type" value="Genomic_DNA"/>
</dbReference>
<reference evidence="1 3" key="1">
    <citation type="journal article" date="2014" name="BMC Genomics">
        <title>Genome sequence of Anopheles sinensis provides insight into genetics basis of mosquito competence for malaria parasites.</title>
        <authorList>
            <person name="Zhou D."/>
            <person name="Zhang D."/>
            <person name="Ding G."/>
            <person name="Shi L."/>
            <person name="Hou Q."/>
            <person name="Ye Y."/>
            <person name="Xu Y."/>
            <person name="Zhou H."/>
            <person name="Xiong C."/>
            <person name="Li S."/>
            <person name="Yu J."/>
            <person name="Hong S."/>
            <person name="Yu X."/>
            <person name="Zou P."/>
            <person name="Chen C."/>
            <person name="Chang X."/>
            <person name="Wang W."/>
            <person name="Lv Y."/>
            <person name="Sun Y."/>
            <person name="Ma L."/>
            <person name="Shen B."/>
            <person name="Zhu C."/>
        </authorList>
    </citation>
    <scope>NUCLEOTIDE SEQUENCE [LARGE SCALE GENOMIC DNA]</scope>
</reference>
<protein>
    <submittedName>
        <fullName evidence="1 2">Uncharacterized protein</fullName>
    </submittedName>
</protein>
<evidence type="ECO:0000313" key="3">
    <source>
        <dbReference type="Proteomes" id="UP000030765"/>
    </source>
</evidence>
<proteinExistence type="predicted"/>
<reference evidence="2" key="2">
    <citation type="submission" date="2020-05" db="UniProtKB">
        <authorList>
            <consortium name="EnsemblMetazoa"/>
        </authorList>
    </citation>
    <scope>IDENTIFICATION</scope>
</reference>
<name>A0A084WGP6_ANOSI</name>
<dbReference type="EnsemblMetazoa" id="ASIC017490-RA">
    <property type="protein sequence ID" value="ASIC017490-PA"/>
    <property type="gene ID" value="ASIC017490"/>
</dbReference>
<keyword evidence="3" id="KW-1185">Reference proteome</keyword>
<evidence type="ECO:0000313" key="1">
    <source>
        <dbReference type="EMBL" id="KFB49390.1"/>
    </source>
</evidence>
<evidence type="ECO:0000313" key="2">
    <source>
        <dbReference type="EnsemblMetazoa" id="ASIC017490-PA"/>
    </source>
</evidence>
<organism evidence="1">
    <name type="scientific">Anopheles sinensis</name>
    <name type="common">Mosquito</name>
    <dbReference type="NCBI Taxonomy" id="74873"/>
    <lineage>
        <taxon>Eukaryota</taxon>
        <taxon>Metazoa</taxon>
        <taxon>Ecdysozoa</taxon>
        <taxon>Arthropoda</taxon>
        <taxon>Hexapoda</taxon>
        <taxon>Insecta</taxon>
        <taxon>Pterygota</taxon>
        <taxon>Neoptera</taxon>
        <taxon>Endopterygota</taxon>
        <taxon>Diptera</taxon>
        <taxon>Nematocera</taxon>
        <taxon>Culicoidea</taxon>
        <taxon>Culicidae</taxon>
        <taxon>Anophelinae</taxon>
        <taxon>Anopheles</taxon>
    </lineage>
</organism>
<dbReference type="VEuPathDB" id="VectorBase:ASIC017490"/>